<dbReference type="InterPro" id="IPR011009">
    <property type="entry name" value="Kinase-like_dom_sf"/>
</dbReference>
<feature type="domain" description="Protein kinase" evidence="5">
    <location>
        <begin position="48"/>
        <end position="293"/>
    </location>
</feature>
<evidence type="ECO:0000256" key="1">
    <source>
        <dbReference type="ARBA" id="ARBA00022679"/>
    </source>
</evidence>
<dbReference type="GO" id="GO:0004674">
    <property type="term" value="F:protein serine/threonine kinase activity"/>
    <property type="evidence" value="ECO:0007669"/>
    <property type="project" value="TreeGrafter"/>
</dbReference>
<sequence length="297" mass="33214">MSDLSRGMSGLSVGSGDMERLRQENRDLKRQLGGGGVKPSLAIPWEDIDLGDQISGGGFSVVYRGYWLRTPVAIKRWFDPEMTDKLLQEFREEVMTLQELSHPNIVQLMGVCSKPPNLAMVTEYLPHSLFHVLHNTNIEVDRKRVISLAKDICCAFIYLHSRSPPVIHRDIKPANFLLDRAWKLKLCDFGLASQNARQAGAGTPAYMAPELLAGTGFNEKVDVYAFGVCLWEMLARLLPFAETPPGQLKEKIIAGGRPEIPLSCPKAMANLIKDCWQQEASLRPSFPKIHNILSDMQ</sequence>
<dbReference type="PANTHER" id="PTHR44329:SF289">
    <property type="entry name" value="SERINE_THREONINE-PROTEIN KINASE VIK"/>
    <property type="match status" value="1"/>
</dbReference>
<keyword evidence="2" id="KW-0547">Nucleotide-binding</keyword>
<keyword evidence="4" id="KW-0067">ATP-binding</keyword>
<dbReference type="Gene3D" id="3.30.200.20">
    <property type="entry name" value="Phosphorylase Kinase, domain 1"/>
    <property type="match status" value="1"/>
</dbReference>
<dbReference type="SUPFAM" id="SSF56112">
    <property type="entry name" value="Protein kinase-like (PK-like)"/>
    <property type="match status" value="1"/>
</dbReference>
<dbReference type="InterPro" id="IPR000719">
    <property type="entry name" value="Prot_kinase_dom"/>
</dbReference>
<keyword evidence="1" id="KW-0808">Transferase</keyword>
<dbReference type="Gene3D" id="1.10.510.10">
    <property type="entry name" value="Transferase(Phosphotransferase) domain 1"/>
    <property type="match status" value="1"/>
</dbReference>
<dbReference type="GO" id="GO:0005524">
    <property type="term" value="F:ATP binding"/>
    <property type="evidence" value="ECO:0007669"/>
    <property type="project" value="UniProtKB-KW"/>
</dbReference>
<dbReference type="AlphaFoldDB" id="A0A7S1SQC5"/>
<dbReference type="PROSITE" id="PS50011">
    <property type="entry name" value="PROTEIN_KINASE_DOM"/>
    <property type="match status" value="1"/>
</dbReference>
<organism evidence="6">
    <name type="scientific">Tetraselmis chuii</name>
    <dbReference type="NCBI Taxonomy" id="63592"/>
    <lineage>
        <taxon>Eukaryota</taxon>
        <taxon>Viridiplantae</taxon>
        <taxon>Chlorophyta</taxon>
        <taxon>core chlorophytes</taxon>
        <taxon>Chlorodendrophyceae</taxon>
        <taxon>Chlorodendrales</taxon>
        <taxon>Chlorodendraceae</taxon>
        <taxon>Tetraselmis</taxon>
    </lineage>
</organism>
<gene>
    <name evidence="6" type="ORF">TCHU04912_LOCUS7332</name>
</gene>
<dbReference type="Pfam" id="PF07714">
    <property type="entry name" value="PK_Tyr_Ser-Thr"/>
    <property type="match status" value="1"/>
</dbReference>
<dbReference type="InterPro" id="IPR001245">
    <property type="entry name" value="Ser-Thr/Tyr_kinase_cat_dom"/>
</dbReference>
<evidence type="ECO:0000313" key="6">
    <source>
        <dbReference type="EMBL" id="CAD9205096.1"/>
    </source>
</evidence>
<dbReference type="InterPro" id="IPR008271">
    <property type="entry name" value="Ser/Thr_kinase_AS"/>
</dbReference>
<evidence type="ECO:0000256" key="3">
    <source>
        <dbReference type="ARBA" id="ARBA00022777"/>
    </source>
</evidence>
<name>A0A7S1SQC5_9CHLO</name>
<keyword evidence="3" id="KW-0418">Kinase</keyword>
<dbReference type="EMBL" id="HBGG01014362">
    <property type="protein sequence ID" value="CAD9205096.1"/>
    <property type="molecule type" value="Transcribed_RNA"/>
</dbReference>
<accession>A0A7S1SQC5</accession>
<dbReference type="PROSITE" id="PS00108">
    <property type="entry name" value="PROTEIN_KINASE_ST"/>
    <property type="match status" value="1"/>
</dbReference>
<proteinExistence type="predicted"/>
<dbReference type="CDD" id="cd13999">
    <property type="entry name" value="STKc_MAP3K-like"/>
    <property type="match status" value="1"/>
</dbReference>
<protein>
    <recommendedName>
        <fullName evidence="5">Protein kinase domain-containing protein</fullName>
    </recommendedName>
</protein>
<dbReference type="SMART" id="SM00220">
    <property type="entry name" value="S_TKc"/>
    <property type="match status" value="1"/>
</dbReference>
<evidence type="ECO:0000256" key="2">
    <source>
        <dbReference type="ARBA" id="ARBA00022741"/>
    </source>
</evidence>
<reference evidence="6" key="1">
    <citation type="submission" date="2021-01" db="EMBL/GenBank/DDBJ databases">
        <authorList>
            <person name="Corre E."/>
            <person name="Pelletier E."/>
            <person name="Niang G."/>
            <person name="Scheremetjew M."/>
            <person name="Finn R."/>
            <person name="Kale V."/>
            <person name="Holt S."/>
            <person name="Cochrane G."/>
            <person name="Meng A."/>
            <person name="Brown T."/>
            <person name="Cohen L."/>
        </authorList>
    </citation>
    <scope>NUCLEOTIDE SEQUENCE</scope>
    <source>
        <strain evidence="6">PLY429</strain>
    </source>
</reference>
<evidence type="ECO:0000256" key="4">
    <source>
        <dbReference type="ARBA" id="ARBA00022840"/>
    </source>
</evidence>
<evidence type="ECO:0000259" key="5">
    <source>
        <dbReference type="PROSITE" id="PS50011"/>
    </source>
</evidence>
<dbReference type="FunFam" id="3.30.200.20:FF:000180">
    <property type="entry name" value="serine/threonine-protein kinase STY46-like"/>
    <property type="match status" value="1"/>
</dbReference>
<dbReference type="InterPro" id="IPR051681">
    <property type="entry name" value="Ser/Thr_Kinases-Pseudokinases"/>
</dbReference>
<dbReference type="PANTHER" id="PTHR44329">
    <property type="entry name" value="SERINE/THREONINE-PROTEIN KINASE TNNI3K-RELATED"/>
    <property type="match status" value="1"/>
</dbReference>
<dbReference type="PIRSF" id="PIRSF000654">
    <property type="entry name" value="Integrin-linked_kinase"/>
    <property type="match status" value="1"/>
</dbReference>